<gene>
    <name evidence="2" type="ORF">UFOPK2579_00830</name>
</gene>
<evidence type="ECO:0000313" key="2">
    <source>
        <dbReference type="EMBL" id="CAB4698861.1"/>
    </source>
</evidence>
<name>A0A6J6PH82_9ZZZZ</name>
<sequence>MAATQQVWTATTDGREHRVEAELGPVSRRLRWSVDGAEVGTTKSASEKITVESTDPATAATVRVRFSTLGRPRRATLVREGSPDLDLVPEAGSAAATYEDRVREHPQRYAAIETLGGVATVVVPILVATLLARVAFSVPWPTIDLPDLPRIPWPDLPGIPWPDLPGIPWPDLPDIAVPAWIEWTARNAKYVWPVVLAFVLARVEIRRRRVQDEARRSADDEPPV</sequence>
<organism evidence="2">
    <name type="scientific">freshwater metagenome</name>
    <dbReference type="NCBI Taxonomy" id="449393"/>
    <lineage>
        <taxon>unclassified sequences</taxon>
        <taxon>metagenomes</taxon>
        <taxon>ecological metagenomes</taxon>
    </lineage>
</organism>
<dbReference type="AlphaFoldDB" id="A0A6J6PH82"/>
<accession>A0A6J6PH82</accession>
<evidence type="ECO:0000256" key="1">
    <source>
        <dbReference type="SAM" id="Phobius"/>
    </source>
</evidence>
<feature type="transmembrane region" description="Helical" evidence="1">
    <location>
        <begin position="110"/>
        <end position="136"/>
    </location>
</feature>
<keyword evidence="1" id="KW-0812">Transmembrane</keyword>
<protein>
    <submittedName>
        <fullName evidence="2">Unannotated protein</fullName>
    </submittedName>
</protein>
<keyword evidence="1" id="KW-1133">Transmembrane helix</keyword>
<reference evidence="2" key="1">
    <citation type="submission" date="2020-05" db="EMBL/GenBank/DDBJ databases">
        <authorList>
            <person name="Chiriac C."/>
            <person name="Salcher M."/>
            <person name="Ghai R."/>
            <person name="Kavagutti S V."/>
        </authorList>
    </citation>
    <scope>NUCLEOTIDE SEQUENCE</scope>
</reference>
<keyword evidence="1" id="KW-0472">Membrane</keyword>
<dbReference type="EMBL" id="CAEZXR010000077">
    <property type="protein sequence ID" value="CAB4698861.1"/>
    <property type="molecule type" value="Genomic_DNA"/>
</dbReference>
<proteinExistence type="predicted"/>